<dbReference type="EMBL" id="CP047650">
    <property type="protein sequence ID" value="QHI99737.1"/>
    <property type="molecule type" value="Genomic_DNA"/>
</dbReference>
<evidence type="ECO:0000313" key="2">
    <source>
        <dbReference type="EMBL" id="QHI99737.1"/>
    </source>
</evidence>
<evidence type="ECO:0000256" key="1">
    <source>
        <dbReference type="SAM" id="MobiDB-lite"/>
    </source>
</evidence>
<evidence type="ECO:0008006" key="4">
    <source>
        <dbReference type="Google" id="ProtNLM"/>
    </source>
</evidence>
<proteinExistence type="predicted"/>
<organism evidence="2 3">
    <name type="scientific">Xylophilus rhododendri</name>
    <dbReference type="NCBI Taxonomy" id="2697032"/>
    <lineage>
        <taxon>Bacteria</taxon>
        <taxon>Pseudomonadati</taxon>
        <taxon>Pseudomonadota</taxon>
        <taxon>Betaproteobacteria</taxon>
        <taxon>Burkholderiales</taxon>
        <taxon>Xylophilus</taxon>
    </lineage>
</organism>
<feature type="region of interest" description="Disordered" evidence="1">
    <location>
        <begin position="128"/>
        <end position="170"/>
    </location>
</feature>
<dbReference type="Proteomes" id="UP000464787">
    <property type="component" value="Chromosome"/>
</dbReference>
<feature type="compositionally biased region" description="Low complexity" evidence="1">
    <location>
        <begin position="136"/>
        <end position="158"/>
    </location>
</feature>
<dbReference type="KEGG" id="xyk:GT347_18190"/>
<dbReference type="AlphaFoldDB" id="A0A857J7P9"/>
<sequence length="646" mass="69092">MRKDGPAGFFSKVVRLVLPGSTARSNLGTAPSAIEAESETDSDTTKGRQLLRELMERRRRHDLVRQREFDQLRRMRRLAASSQPGAEGAQQENESQATGFLDTAPDHNSEERAVTLRKINEIEEQMSRQWWKTRPSEPAEALAPVAAAGPAPAAAGAAPRPPDSQASRHQPLTAGAAFSFGSRFTPPPTNFAATTPYEGGNAAGSPKAPSPPAIAVAALPAAPAPVPVPAPLPAVVAQVMVPDLELPDLELPDAELPAIALADLAPGDGPIAQLVATGPGPLPGPQPALPGFVHDPAIEEAAIEFANGHAAAAETSLRGLLDEAAEAGLDEAVQRERWFALFDLYRATGRREPFEAAAIGYAERFGQSPPPWFSLAAEAVPLPDGAGDFYWRSPALVGAHSVVRLRSGAAAAPGAWWLDWSAVEGFEYDAVALLLETFSAWSRSPAQIYFEGVGRLLATLEARTLTGAADAEADWWKLRMETLRLMGRMDDYEEAALDYCITYEVSPPSWQEPSCEFHTLKIGRPALPGDAPMPVGWESVPQAPVAESAMLAGEIGADIDTELARLDAVFALQAQSAMPGRDELLAIDCSRLIRMDFIAVGSVLGWAASHHGAGMAVEFRNLHRLVGAFFNLTGINEYARVYLRPD</sequence>
<dbReference type="RefSeq" id="WP_160553548.1">
    <property type="nucleotide sequence ID" value="NZ_CP047650.1"/>
</dbReference>
<keyword evidence="3" id="KW-1185">Reference proteome</keyword>
<protein>
    <recommendedName>
        <fullName evidence="4">STAS domain-containing protein</fullName>
    </recommendedName>
</protein>
<accession>A0A857J7P9</accession>
<feature type="region of interest" description="Disordered" evidence="1">
    <location>
        <begin position="22"/>
        <end position="47"/>
    </location>
</feature>
<feature type="region of interest" description="Disordered" evidence="1">
    <location>
        <begin position="78"/>
        <end position="105"/>
    </location>
</feature>
<evidence type="ECO:0000313" key="3">
    <source>
        <dbReference type="Proteomes" id="UP000464787"/>
    </source>
</evidence>
<reference evidence="2 3" key="1">
    <citation type="submission" date="2020-01" db="EMBL/GenBank/DDBJ databases">
        <title>Genome sequencing of strain KACC 21265.</title>
        <authorList>
            <person name="Heo J."/>
            <person name="Kim S.-J."/>
            <person name="Kim J.-S."/>
            <person name="Hong S.-B."/>
            <person name="Kwon S.-W."/>
        </authorList>
    </citation>
    <scope>NUCLEOTIDE SEQUENCE [LARGE SCALE GENOMIC DNA]</scope>
    <source>
        <strain evidence="2 3">KACC 21265</strain>
    </source>
</reference>
<gene>
    <name evidence="2" type="ORF">GT347_18190</name>
</gene>
<feature type="compositionally biased region" description="Polar residues" evidence="1">
    <location>
        <begin position="80"/>
        <end position="98"/>
    </location>
</feature>
<name>A0A857J7P9_9BURK</name>